<feature type="domain" description="NB-ARC" evidence="7">
    <location>
        <begin position="170"/>
        <end position="338"/>
    </location>
</feature>
<dbReference type="InterPro" id="IPR056789">
    <property type="entry name" value="LRR_R13L1-DRL21"/>
</dbReference>
<dbReference type="Proteomes" id="UP000030748">
    <property type="component" value="Unassembled WGS sequence"/>
</dbReference>
<evidence type="ECO:0008006" key="13">
    <source>
        <dbReference type="Google" id="ProtNLM"/>
    </source>
</evidence>
<evidence type="ECO:0000259" key="9">
    <source>
        <dbReference type="Pfam" id="PF23559"/>
    </source>
</evidence>
<dbReference type="Pfam" id="PF23559">
    <property type="entry name" value="WHD_DRP"/>
    <property type="match status" value="1"/>
</dbReference>
<keyword evidence="12" id="KW-1185">Reference proteome</keyword>
<keyword evidence="5" id="KW-0611">Plant defense</keyword>
<dbReference type="PANTHER" id="PTHR36766:SF42">
    <property type="entry name" value="NB-ARC DOMAIN DISEASE RESISTANCE PROTEIN"/>
    <property type="match status" value="1"/>
</dbReference>
<dbReference type="Gene3D" id="1.10.8.430">
    <property type="entry name" value="Helical domain of apoptotic protease-activating factors"/>
    <property type="match status" value="1"/>
</dbReference>
<dbReference type="PANTHER" id="PTHR36766">
    <property type="entry name" value="PLANT BROAD-SPECTRUM MILDEW RESISTANCE PROTEIN RPW8"/>
    <property type="match status" value="1"/>
</dbReference>
<evidence type="ECO:0000313" key="12">
    <source>
        <dbReference type="Proteomes" id="UP000030748"/>
    </source>
</evidence>
<keyword evidence="2" id="KW-0433">Leucine-rich repeat</keyword>
<dbReference type="InterPro" id="IPR058922">
    <property type="entry name" value="WHD_DRP"/>
</dbReference>
<dbReference type="GO" id="GO:0051607">
    <property type="term" value="P:defense response to virus"/>
    <property type="evidence" value="ECO:0007669"/>
    <property type="project" value="UniProtKB-ARBA"/>
</dbReference>
<dbReference type="InterPro" id="IPR038005">
    <property type="entry name" value="RX-like_CC"/>
</dbReference>
<dbReference type="EMBL" id="KI632162">
    <property type="protein sequence ID" value="EYU23338.1"/>
    <property type="molecule type" value="Genomic_DNA"/>
</dbReference>
<dbReference type="SUPFAM" id="SSF52058">
    <property type="entry name" value="L domain-like"/>
    <property type="match status" value="2"/>
</dbReference>
<feature type="domain" description="Disease resistance N-terminal" evidence="8">
    <location>
        <begin position="5"/>
        <end position="92"/>
    </location>
</feature>
<dbReference type="Gene3D" id="1.10.10.10">
    <property type="entry name" value="Winged helix-like DNA-binding domain superfamily/Winged helix DNA-binding domain"/>
    <property type="match status" value="1"/>
</dbReference>
<evidence type="ECO:0000259" key="8">
    <source>
        <dbReference type="Pfam" id="PF18052"/>
    </source>
</evidence>
<dbReference type="GO" id="GO:0043531">
    <property type="term" value="F:ADP binding"/>
    <property type="evidence" value="ECO:0007669"/>
    <property type="project" value="InterPro"/>
</dbReference>
<dbReference type="InterPro" id="IPR036388">
    <property type="entry name" value="WH-like_DNA-bd_sf"/>
</dbReference>
<dbReference type="Pfam" id="PF18052">
    <property type="entry name" value="Rx_N"/>
    <property type="match status" value="1"/>
</dbReference>
<dbReference type="Gene3D" id="3.80.10.10">
    <property type="entry name" value="Ribonuclease Inhibitor"/>
    <property type="match status" value="3"/>
</dbReference>
<evidence type="ECO:0000256" key="4">
    <source>
        <dbReference type="ARBA" id="ARBA00022741"/>
    </source>
</evidence>
<dbReference type="AlphaFoldDB" id="A0A022Q803"/>
<dbReference type="FunFam" id="1.10.10.10:FF:000322">
    <property type="entry name" value="Probable disease resistance protein At1g63360"/>
    <property type="match status" value="1"/>
</dbReference>
<dbReference type="Gene3D" id="3.40.50.300">
    <property type="entry name" value="P-loop containing nucleotide triphosphate hydrolases"/>
    <property type="match status" value="1"/>
</dbReference>
<dbReference type="FunFam" id="3.40.50.300:FF:001091">
    <property type="entry name" value="Probable disease resistance protein At1g61300"/>
    <property type="match status" value="1"/>
</dbReference>
<dbReference type="CDD" id="cd14798">
    <property type="entry name" value="RX-CC_like"/>
    <property type="match status" value="1"/>
</dbReference>
<dbReference type="InterPro" id="IPR002182">
    <property type="entry name" value="NB-ARC"/>
</dbReference>
<evidence type="ECO:0000256" key="3">
    <source>
        <dbReference type="ARBA" id="ARBA00022737"/>
    </source>
</evidence>
<evidence type="ECO:0000259" key="10">
    <source>
        <dbReference type="Pfam" id="PF25019"/>
    </source>
</evidence>
<evidence type="ECO:0000259" key="7">
    <source>
        <dbReference type="Pfam" id="PF00931"/>
    </source>
</evidence>
<dbReference type="GO" id="GO:0005524">
    <property type="term" value="F:ATP binding"/>
    <property type="evidence" value="ECO:0007669"/>
    <property type="project" value="UniProtKB-KW"/>
</dbReference>
<accession>A0A022Q803</accession>
<dbReference type="Pfam" id="PF00931">
    <property type="entry name" value="NB-ARC"/>
    <property type="match status" value="1"/>
</dbReference>
<dbReference type="InterPro" id="IPR041118">
    <property type="entry name" value="Rx_N"/>
</dbReference>
<keyword evidence="3" id="KW-0677">Repeat</keyword>
<protein>
    <recommendedName>
        <fullName evidence="13">Disease resistance protein RGA3</fullName>
    </recommendedName>
</protein>
<evidence type="ECO:0000256" key="6">
    <source>
        <dbReference type="ARBA" id="ARBA00022840"/>
    </source>
</evidence>
<evidence type="ECO:0000256" key="5">
    <source>
        <dbReference type="ARBA" id="ARBA00022821"/>
    </source>
</evidence>
<dbReference type="InterPro" id="IPR042197">
    <property type="entry name" value="Apaf_helical"/>
</dbReference>
<dbReference type="PRINTS" id="PR00364">
    <property type="entry name" value="DISEASERSIST"/>
</dbReference>
<feature type="domain" description="Disease resistance protein winged helix" evidence="9">
    <location>
        <begin position="421"/>
        <end position="491"/>
    </location>
</feature>
<gene>
    <name evidence="11" type="ORF">MIMGU_mgv1a019519mg</name>
</gene>
<keyword evidence="4" id="KW-0547">Nucleotide-binding</keyword>
<organism evidence="11 12">
    <name type="scientific">Erythranthe guttata</name>
    <name type="common">Yellow monkey flower</name>
    <name type="synonym">Mimulus guttatus</name>
    <dbReference type="NCBI Taxonomy" id="4155"/>
    <lineage>
        <taxon>Eukaryota</taxon>
        <taxon>Viridiplantae</taxon>
        <taxon>Streptophyta</taxon>
        <taxon>Embryophyta</taxon>
        <taxon>Tracheophyta</taxon>
        <taxon>Spermatophyta</taxon>
        <taxon>Magnoliopsida</taxon>
        <taxon>eudicotyledons</taxon>
        <taxon>Gunneridae</taxon>
        <taxon>Pentapetalae</taxon>
        <taxon>asterids</taxon>
        <taxon>lamiids</taxon>
        <taxon>Lamiales</taxon>
        <taxon>Phrymaceae</taxon>
        <taxon>Erythranthe</taxon>
    </lineage>
</organism>
<dbReference type="Gene3D" id="1.20.5.4130">
    <property type="match status" value="1"/>
</dbReference>
<name>A0A022Q803_ERYGU</name>
<comment type="similarity">
    <text evidence="1">Belongs to the disease resistance NB-LRR family.</text>
</comment>
<keyword evidence="6" id="KW-0067">ATP-binding</keyword>
<dbReference type="SUPFAM" id="SSF52540">
    <property type="entry name" value="P-loop containing nucleoside triphosphate hydrolases"/>
    <property type="match status" value="1"/>
</dbReference>
<dbReference type="Pfam" id="PF25019">
    <property type="entry name" value="LRR_R13L1-DRL21"/>
    <property type="match status" value="1"/>
</dbReference>
<evidence type="ECO:0000256" key="1">
    <source>
        <dbReference type="ARBA" id="ARBA00008894"/>
    </source>
</evidence>
<reference evidence="11 12" key="1">
    <citation type="journal article" date="2013" name="Proc. Natl. Acad. Sci. U.S.A.">
        <title>Fine-scale variation in meiotic recombination in Mimulus inferred from population shotgun sequencing.</title>
        <authorList>
            <person name="Hellsten U."/>
            <person name="Wright K.M."/>
            <person name="Jenkins J."/>
            <person name="Shu S."/>
            <person name="Yuan Y."/>
            <person name="Wessler S.R."/>
            <person name="Schmutz J."/>
            <person name="Willis J.H."/>
            <person name="Rokhsar D.S."/>
        </authorList>
    </citation>
    <scope>NUCLEOTIDE SEQUENCE [LARGE SCALE GENOMIC DNA]</scope>
    <source>
        <strain evidence="12">cv. DUN x IM62</strain>
    </source>
</reference>
<evidence type="ECO:0000313" key="11">
    <source>
        <dbReference type="EMBL" id="EYU23338.1"/>
    </source>
</evidence>
<evidence type="ECO:0000256" key="2">
    <source>
        <dbReference type="ARBA" id="ARBA00022614"/>
    </source>
</evidence>
<dbReference type="InterPro" id="IPR032675">
    <property type="entry name" value="LRR_dom_sf"/>
</dbReference>
<feature type="domain" description="R13L1/DRL21-like LRR repeat region" evidence="10">
    <location>
        <begin position="602"/>
        <end position="731"/>
    </location>
</feature>
<proteinExistence type="inferred from homology"/>
<sequence>MAEAFLQIVLGKLSTLVEEEIGRITGVGEEMKKLSSTLTTIQAVVEDAEMKQIESKAVQNWLLKLNDLIYEIDDILDEYATEISKLKQKNRRFGRYKPMQLLFRRKIGTRMNEVLEKLDAVAAERAKFHLREMAFLERPTEVAAAASARETGSILNKSQVYGREEDTAKVVDILVNQVNDNEEISILPVIGVGGLGKTTFAQLVYNDERVVRHFEKRIWVCVSDNFDVKTLLKAMIESWSSESASDLVHLDTLQRRLWGVLNNKRYLLVLDDVWNEDQERWCELKKVVACGSTGSSIIVTTRLKKVADIMRTLPSHQLTGLSDENCWMLMRERAFGQEREEYPNLEAIGKKIANKCAGVPLAAKALGGLLRFKRDEKEWNYVKESEIWELPEEETLILPALRLSYRHLPLALRPCFAYCAVFPKDSRIEKRELIFMWMAHGYISSRGALEVEDVGNEVCNELVLRSLLHYVPNPVTKKLDLIMHDLLHDLALSIMENKIPGRQVQRTMGNLIHLRHLNFSGTEICSLPESLCSLWNLHVLNLDSCKNLEALPKKTRYLVNLRHLFLEDCDSLREMPSKIRELTNLVTLSQFVVGGVGRGDELEELQRSNLGGKLKLSHLERVKNPMDAKKANLAEKTNLLHLKLHWLWESMEEDIAIDEKVLEALEPHPNLETLDIKGFRGRCFPVWISSCSSLTLPPLSTFFKKLKILNCGILLAASLSKADLRNLTYLSVDFEENSVETCTITVEALQSLTNLKLLGICRAYANGLSLPEQGLQHLTALEELHIFKCRELEELPPEGFKHLSCLRKVYLRYLPKMVSVPKALRHLSSSLEYLSLTGLPQLSSLPDWLVDLTSLLTLGIYKCPNVASVPASIRGMTNLRCLTVRECPELERRCERETGADWHKISHIPHLQIGEQ</sequence>
<dbReference type="InterPro" id="IPR027417">
    <property type="entry name" value="P-loop_NTPase"/>
</dbReference>